<name>A0A6A1Q0M6_BALPH</name>
<evidence type="ECO:0000259" key="2">
    <source>
        <dbReference type="Pfam" id="PF01182"/>
    </source>
</evidence>
<dbReference type="InterPro" id="IPR006148">
    <property type="entry name" value="Glc/Gal-6P_isomerase"/>
</dbReference>
<dbReference type="InterPro" id="IPR037171">
    <property type="entry name" value="NagB/RpiA_transferase-like"/>
</dbReference>
<dbReference type="Gene3D" id="3.40.50.1360">
    <property type="match status" value="1"/>
</dbReference>
<reference evidence="3 4" key="1">
    <citation type="journal article" date="2019" name="PLoS ONE">
        <title>Genomic analyses reveal an absence of contemporary introgressive admixture between fin whales and blue whales, despite known hybrids.</title>
        <authorList>
            <person name="Westbury M.V."/>
            <person name="Petersen B."/>
            <person name="Lorenzen E.D."/>
        </authorList>
    </citation>
    <scope>NUCLEOTIDE SEQUENCE [LARGE SCALE GENOMIC DNA]</scope>
    <source>
        <strain evidence="3">FinWhale-01</strain>
    </source>
</reference>
<evidence type="ECO:0000256" key="1">
    <source>
        <dbReference type="SAM" id="MobiDB-lite"/>
    </source>
</evidence>
<dbReference type="Pfam" id="PF01182">
    <property type="entry name" value="Glucosamine_iso"/>
    <property type="match status" value="1"/>
</dbReference>
<keyword evidence="4" id="KW-1185">Reference proteome</keyword>
<gene>
    <name evidence="3" type="ORF">E2I00_008769</name>
</gene>
<dbReference type="GO" id="GO:0005975">
    <property type="term" value="P:carbohydrate metabolic process"/>
    <property type="evidence" value="ECO:0007669"/>
    <property type="project" value="InterPro"/>
</dbReference>
<protein>
    <recommendedName>
        <fullName evidence="2">Glucosamine/galactosamine-6-phosphate isomerase domain-containing protein</fullName>
    </recommendedName>
</protein>
<dbReference type="AlphaFoldDB" id="A0A6A1Q0M6"/>
<comment type="caution">
    <text evidence="3">The sequence shown here is derived from an EMBL/GenBank/DDBJ whole genome shotgun (WGS) entry which is preliminary data.</text>
</comment>
<dbReference type="OrthoDB" id="432544at2759"/>
<accession>A0A6A1Q0M6</accession>
<proteinExistence type="predicted"/>
<evidence type="ECO:0000313" key="3">
    <source>
        <dbReference type="EMBL" id="KAB0401842.1"/>
    </source>
</evidence>
<feature type="region of interest" description="Disordered" evidence="1">
    <location>
        <begin position="76"/>
        <end position="128"/>
    </location>
</feature>
<feature type="domain" description="Glucosamine/galactosamine-6-phosphate isomerase" evidence="2">
    <location>
        <begin position="2"/>
        <end position="100"/>
    </location>
</feature>
<dbReference type="SUPFAM" id="SSF100950">
    <property type="entry name" value="NagB/RpiA/CoA transferase-like"/>
    <property type="match status" value="1"/>
</dbReference>
<dbReference type="EMBL" id="SGJD01001133">
    <property type="protein sequence ID" value="KAB0401842.1"/>
    <property type="molecule type" value="Genomic_DNA"/>
</dbReference>
<evidence type="ECO:0000313" key="4">
    <source>
        <dbReference type="Proteomes" id="UP000437017"/>
    </source>
</evidence>
<dbReference type="PANTHER" id="PTHR11054:SF0">
    <property type="entry name" value="6-PHOSPHOGLUCONOLACTONASE"/>
    <property type="match status" value="1"/>
</dbReference>
<organism evidence="3 4">
    <name type="scientific">Balaenoptera physalus</name>
    <name type="common">Fin whale</name>
    <name type="synonym">Balaena physalus</name>
    <dbReference type="NCBI Taxonomy" id="9770"/>
    <lineage>
        <taxon>Eukaryota</taxon>
        <taxon>Metazoa</taxon>
        <taxon>Chordata</taxon>
        <taxon>Craniata</taxon>
        <taxon>Vertebrata</taxon>
        <taxon>Euteleostomi</taxon>
        <taxon>Mammalia</taxon>
        <taxon>Eutheria</taxon>
        <taxon>Laurasiatheria</taxon>
        <taxon>Artiodactyla</taxon>
        <taxon>Whippomorpha</taxon>
        <taxon>Cetacea</taxon>
        <taxon>Mysticeti</taxon>
        <taxon>Balaenopteridae</taxon>
        <taxon>Balaenoptera</taxon>
    </lineage>
</organism>
<sequence>MPLEHCESTDGLQRPHLLSTLPSPANQVITINPALPVEAAEDSAKKVRQAFQGDSILLFDLLILGVGPDGHTCSLLPGHSPLQERENLVAPPSATPQKPHTSPVEGSSKCRLCGDYSRQGRHSEARFG</sequence>
<dbReference type="Proteomes" id="UP000437017">
    <property type="component" value="Unassembled WGS sequence"/>
</dbReference>
<dbReference type="InterPro" id="IPR039104">
    <property type="entry name" value="6PGL"/>
</dbReference>
<dbReference type="PANTHER" id="PTHR11054">
    <property type="entry name" value="6-PHOSPHOGLUCONOLACTONASE"/>
    <property type="match status" value="1"/>
</dbReference>